<dbReference type="InterPro" id="IPR042229">
    <property type="entry name" value="Listeria/Bacterioides_rpt_sf"/>
</dbReference>
<dbReference type="Proteomes" id="UP001195483">
    <property type="component" value="Unassembled WGS sequence"/>
</dbReference>
<organism evidence="5 6">
    <name type="scientific">Potamilus streckersoni</name>
    <dbReference type="NCBI Taxonomy" id="2493646"/>
    <lineage>
        <taxon>Eukaryota</taxon>
        <taxon>Metazoa</taxon>
        <taxon>Spiralia</taxon>
        <taxon>Lophotrochozoa</taxon>
        <taxon>Mollusca</taxon>
        <taxon>Bivalvia</taxon>
        <taxon>Autobranchia</taxon>
        <taxon>Heteroconchia</taxon>
        <taxon>Palaeoheterodonta</taxon>
        <taxon>Unionida</taxon>
        <taxon>Unionoidea</taxon>
        <taxon>Unionidae</taxon>
        <taxon>Ambleminae</taxon>
        <taxon>Lampsilini</taxon>
        <taxon>Potamilus</taxon>
    </lineage>
</organism>
<dbReference type="InterPro" id="IPR019079">
    <property type="entry name" value="Capsule_synth_CapA"/>
</dbReference>
<dbReference type="InterPro" id="IPR013378">
    <property type="entry name" value="InlB-like_B-rpt"/>
</dbReference>
<dbReference type="PANTHER" id="PTHR33393">
    <property type="entry name" value="POLYGLUTAMINE SYNTHESIS ACCESSORY PROTEIN RV0574C-RELATED"/>
    <property type="match status" value="1"/>
</dbReference>
<evidence type="ECO:0000259" key="4">
    <source>
        <dbReference type="SMART" id="SM00854"/>
    </source>
</evidence>
<dbReference type="EMBL" id="JAEAOA010001427">
    <property type="protein sequence ID" value="KAK3582411.1"/>
    <property type="molecule type" value="Genomic_DNA"/>
</dbReference>
<feature type="domain" description="Capsule synthesis protein CapA" evidence="4">
    <location>
        <begin position="55"/>
        <end position="299"/>
    </location>
</feature>
<evidence type="ECO:0000256" key="3">
    <source>
        <dbReference type="SAM" id="Phobius"/>
    </source>
</evidence>
<evidence type="ECO:0000256" key="2">
    <source>
        <dbReference type="ARBA" id="ARBA00005662"/>
    </source>
</evidence>
<dbReference type="Pfam" id="PF09479">
    <property type="entry name" value="Flg_new"/>
    <property type="match status" value="1"/>
</dbReference>
<comment type="similarity">
    <text evidence="2">Belongs to the CapA family.</text>
</comment>
<dbReference type="NCBIfam" id="TIGR02543">
    <property type="entry name" value="List_Bact_rpt"/>
    <property type="match status" value="1"/>
</dbReference>
<protein>
    <recommendedName>
        <fullName evidence="4">Capsule synthesis protein CapA domain-containing protein</fullName>
    </recommendedName>
</protein>
<sequence>MNHALQHPPKWASVIMGGVILFAILLMLLPNPVKLEERLDRNTHNNDTNTSEKYSFIGVGDMMLGTNYPSEKYLPPNDGALLLQPLSELLRDADVTFGNLEGVILTEGGSPKRCSNPDACYVFRMPNHYVKHFKNAGFDILSVANNHVGDFGHVGRTNTAKKLTEEGIKFAGLSNFPFVIFEIKNNLKIGFSAFAPNQGTLSINDLNGAKKIVRHLDSLCDIVMVSFHGGAEGAKHRNITRTTEYFFGENRGNPYLFARTVIDAGADIVFGHGPHVTRAVDLYKDRFIAYSLGNFATYSRFNLKGVSGVAPLIKVFVNQKGEFQKANVISIKQTGEGGPVIDSTAKALREIIELTKTNASEAKLKIYDTGQIEKCNCSMYLLWILTFILFLLAFFAGECDAPEPTKYTITFNSNGGSNVANITVTSGNKATKPTDPIRPGHAFGGWFKDNSTSASSFNFDMETITADITLYAKWTQNKPGVPTGLTANVINPSQIDLSWTATPNRYG</sequence>
<feature type="transmembrane region" description="Helical" evidence="3">
    <location>
        <begin position="380"/>
        <end position="397"/>
    </location>
</feature>
<reference evidence="5" key="1">
    <citation type="journal article" date="2021" name="Genome Biol. Evol.">
        <title>A High-Quality Reference Genome for a Parasitic Bivalve with Doubly Uniparental Inheritance (Bivalvia: Unionida).</title>
        <authorList>
            <person name="Smith C.H."/>
        </authorList>
    </citation>
    <scope>NUCLEOTIDE SEQUENCE</scope>
    <source>
        <strain evidence="5">CHS0354</strain>
    </source>
</reference>
<dbReference type="Gene3D" id="3.60.21.10">
    <property type="match status" value="1"/>
</dbReference>
<proteinExistence type="inferred from homology"/>
<dbReference type="SMART" id="SM00854">
    <property type="entry name" value="PGA_cap"/>
    <property type="match status" value="1"/>
</dbReference>
<dbReference type="SUPFAM" id="SSF56300">
    <property type="entry name" value="Metallo-dependent phosphatases"/>
    <property type="match status" value="1"/>
</dbReference>
<evidence type="ECO:0000256" key="1">
    <source>
        <dbReference type="ARBA" id="ARBA00004196"/>
    </source>
</evidence>
<dbReference type="CDD" id="cd07381">
    <property type="entry name" value="MPP_CapA"/>
    <property type="match status" value="1"/>
</dbReference>
<keyword evidence="3" id="KW-0472">Membrane</keyword>
<dbReference type="AlphaFoldDB" id="A0AAE0RZ63"/>
<evidence type="ECO:0000313" key="6">
    <source>
        <dbReference type="Proteomes" id="UP001195483"/>
    </source>
</evidence>
<comment type="subcellular location">
    <subcellularLocation>
        <location evidence="1">Cell envelope</location>
    </subcellularLocation>
</comment>
<reference evidence="5" key="3">
    <citation type="submission" date="2023-05" db="EMBL/GenBank/DDBJ databases">
        <authorList>
            <person name="Smith C.H."/>
        </authorList>
    </citation>
    <scope>NUCLEOTIDE SEQUENCE</scope>
    <source>
        <strain evidence="5">CHS0354</strain>
        <tissue evidence="5">Mantle</tissue>
    </source>
</reference>
<accession>A0AAE0RZ63</accession>
<dbReference type="InterPro" id="IPR052169">
    <property type="entry name" value="CW_Biosynth-Accessory"/>
</dbReference>
<keyword evidence="3" id="KW-1133">Transmembrane helix</keyword>
<keyword evidence="3" id="KW-0812">Transmembrane</keyword>
<feature type="transmembrane region" description="Helical" evidence="3">
    <location>
        <begin position="12"/>
        <end position="29"/>
    </location>
</feature>
<dbReference type="PANTHER" id="PTHR33393:SF11">
    <property type="entry name" value="POLYGLUTAMINE SYNTHESIS ACCESSORY PROTEIN RV0574C-RELATED"/>
    <property type="match status" value="1"/>
</dbReference>
<comment type="caution">
    <text evidence="5">The sequence shown here is derived from an EMBL/GenBank/DDBJ whole genome shotgun (WGS) entry which is preliminary data.</text>
</comment>
<dbReference type="Pfam" id="PF09587">
    <property type="entry name" value="PGA_cap"/>
    <property type="match status" value="1"/>
</dbReference>
<reference evidence="5" key="2">
    <citation type="journal article" date="2021" name="Genome Biol. Evol.">
        <title>Developing a high-quality reference genome for a parasitic bivalve with doubly uniparental inheritance (Bivalvia: Unionida).</title>
        <authorList>
            <person name="Smith C.H."/>
        </authorList>
    </citation>
    <scope>NUCLEOTIDE SEQUENCE</scope>
    <source>
        <strain evidence="5">CHS0354</strain>
        <tissue evidence="5">Mantle</tissue>
    </source>
</reference>
<gene>
    <name evidence="5" type="ORF">CHS0354_023957</name>
</gene>
<name>A0AAE0RZ63_9BIVA</name>
<evidence type="ECO:0000313" key="5">
    <source>
        <dbReference type="EMBL" id="KAK3582411.1"/>
    </source>
</evidence>
<dbReference type="Gene3D" id="2.60.40.4270">
    <property type="entry name" value="Listeria-Bacteroides repeat domain"/>
    <property type="match status" value="1"/>
</dbReference>
<dbReference type="InterPro" id="IPR029052">
    <property type="entry name" value="Metallo-depent_PP-like"/>
</dbReference>
<keyword evidence="6" id="KW-1185">Reference proteome</keyword>